<evidence type="ECO:0000313" key="1">
    <source>
        <dbReference type="EMBL" id="KXT14969.1"/>
    </source>
</evidence>
<dbReference type="Proteomes" id="UP000073492">
    <property type="component" value="Unassembled WGS sequence"/>
</dbReference>
<dbReference type="STRING" id="113226.A0A139IJT2"/>
<evidence type="ECO:0000313" key="2">
    <source>
        <dbReference type="Proteomes" id="UP000073492"/>
    </source>
</evidence>
<dbReference type="EMBL" id="LFZO01000069">
    <property type="protein sequence ID" value="KXT14969.1"/>
    <property type="molecule type" value="Genomic_DNA"/>
</dbReference>
<gene>
    <name evidence="1" type="ORF">AC579_7780</name>
</gene>
<reference evidence="1 2" key="1">
    <citation type="submission" date="2015-07" db="EMBL/GenBank/DDBJ databases">
        <title>Comparative genomics of the Sigatoka disease complex on banana suggests a link between parallel evolutionary changes in Pseudocercospora fijiensis and Pseudocercospora eumusae and increased virulence on the banana host.</title>
        <authorList>
            <person name="Chang T.-C."/>
            <person name="Salvucci A."/>
            <person name="Crous P.W."/>
            <person name="Stergiopoulos I."/>
        </authorList>
    </citation>
    <scope>NUCLEOTIDE SEQUENCE [LARGE SCALE GENOMIC DNA]</scope>
    <source>
        <strain evidence="1 2">CBS 116634</strain>
    </source>
</reference>
<comment type="caution">
    <text evidence="1">The sequence shown here is derived from an EMBL/GenBank/DDBJ whole genome shotgun (WGS) entry which is preliminary data.</text>
</comment>
<keyword evidence="2" id="KW-1185">Reference proteome</keyword>
<sequence length="127" mass="14079">MPPSGIMAPWAPLEDVEPPYRVGNLDGQERAVYGNVQHIKCMGLRLCSSDPLDQSPRMVPPGYRYIGGSMIGMMRTLNRSSRNALKDGKLLDAMIALAKRLPTLADRPLGPMRFHSGRAMFLRSPEN</sequence>
<name>A0A139IJT2_9PEZI</name>
<dbReference type="AlphaFoldDB" id="A0A139IJT2"/>
<protein>
    <submittedName>
        <fullName evidence="1">Uncharacterized protein</fullName>
    </submittedName>
</protein>
<accession>A0A139IJT2</accession>
<proteinExistence type="predicted"/>
<organism evidence="1 2">
    <name type="scientific">Pseudocercospora musae</name>
    <dbReference type="NCBI Taxonomy" id="113226"/>
    <lineage>
        <taxon>Eukaryota</taxon>
        <taxon>Fungi</taxon>
        <taxon>Dikarya</taxon>
        <taxon>Ascomycota</taxon>
        <taxon>Pezizomycotina</taxon>
        <taxon>Dothideomycetes</taxon>
        <taxon>Dothideomycetidae</taxon>
        <taxon>Mycosphaerellales</taxon>
        <taxon>Mycosphaerellaceae</taxon>
        <taxon>Pseudocercospora</taxon>
    </lineage>
</organism>
<dbReference type="OrthoDB" id="5386682at2759"/>